<gene>
    <name evidence="1" type="ORF">SAMN05192574_101337</name>
</gene>
<accession>A0A1H8A5P0</accession>
<dbReference type="STRING" id="551995.SAMN05192574_101337"/>
<evidence type="ECO:0000313" key="1">
    <source>
        <dbReference type="EMBL" id="SEM65158.1"/>
    </source>
</evidence>
<sequence length="138" mass="16602">MVIFFKQADRYSYYMEQINIKQTTPLHQEWLRRLDFYHFELFLIQEQLDEVAEDCIDGDISEKAVHFKDRLTIRKNDIDRLRNRIRESLACLATEIMDESTIEYTLQVFGTLNQECLSQQQSINELKKEFDHFTAELV</sequence>
<protein>
    <submittedName>
        <fullName evidence="1">Uncharacterized protein</fullName>
    </submittedName>
</protein>
<dbReference type="AlphaFoldDB" id="A0A1H8A5P0"/>
<reference evidence="2" key="1">
    <citation type="submission" date="2016-10" db="EMBL/GenBank/DDBJ databases">
        <authorList>
            <person name="Varghese N."/>
            <person name="Submissions S."/>
        </authorList>
    </citation>
    <scope>NUCLEOTIDE SEQUENCE [LARGE SCALE GENOMIC DNA]</scope>
    <source>
        <strain evidence="2">Gh-48</strain>
    </source>
</reference>
<evidence type="ECO:0000313" key="2">
    <source>
        <dbReference type="Proteomes" id="UP000198942"/>
    </source>
</evidence>
<proteinExistence type="predicted"/>
<dbReference type="EMBL" id="FOCL01000001">
    <property type="protein sequence ID" value="SEM65158.1"/>
    <property type="molecule type" value="Genomic_DNA"/>
</dbReference>
<organism evidence="1 2">
    <name type="scientific">Mucilaginibacter gossypiicola</name>
    <dbReference type="NCBI Taxonomy" id="551995"/>
    <lineage>
        <taxon>Bacteria</taxon>
        <taxon>Pseudomonadati</taxon>
        <taxon>Bacteroidota</taxon>
        <taxon>Sphingobacteriia</taxon>
        <taxon>Sphingobacteriales</taxon>
        <taxon>Sphingobacteriaceae</taxon>
        <taxon>Mucilaginibacter</taxon>
    </lineage>
</organism>
<keyword evidence="2" id="KW-1185">Reference proteome</keyword>
<dbReference type="Proteomes" id="UP000198942">
    <property type="component" value="Unassembled WGS sequence"/>
</dbReference>
<name>A0A1H8A5P0_9SPHI</name>